<evidence type="ECO:0000256" key="6">
    <source>
        <dbReference type="ARBA" id="ARBA00023211"/>
    </source>
</evidence>
<dbReference type="InterPro" id="IPR045121">
    <property type="entry name" value="CoAse"/>
</dbReference>
<dbReference type="AlphaFoldDB" id="A0A382I5S1"/>
<feature type="non-terminal residue" evidence="8">
    <location>
        <position position="1"/>
    </location>
</feature>
<protein>
    <recommendedName>
        <fullName evidence="7">Nudix hydrolase domain-containing protein</fullName>
    </recommendedName>
</protein>
<dbReference type="PANTHER" id="PTHR12992">
    <property type="entry name" value="NUDIX HYDROLASE"/>
    <property type="match status" value="1"/>
</dbReference>
<organism evidence="8">
    <name type="scientific">marine metagenome</name>
    <dbReference type="NCBI Taxonomy" id="408172"/>
    <lineage>
        <taxon>unclassified sequences</taxon>
        <taxon>metagenomes</taxon>
        <taxon>ecological metagenomes</taxon>
    </lineage>
</organism>
<keyword evidence="4" id="KW-0378">Hydrolase</keyword>
<evidence type="ECO:0000313" key="8">
    <source>
        <dbReference type="EMBL" id="SVB95010.1"/>
    </source>
</evidence>
<dbReference type="Pfam" id="PF00293">
    <property type="entry name" value="NUDIX"/>
    <property type="match status" value="1"/>
</dbReference>
<dbReference type="PANTHER" id="PTHR12992:SF11">
    <property type="entry name" value="MITOCHONDRIAL COENZYME A DIPHOSPHATASE NUDT8"/>
    <property type="match status" value="1"/>
</dbReference>
<evidence type="ECO:0000256" key="3">
    <source>
        <dbReference type="ARBA" id="ARBA00022723"/>
    </source>
</evidence>
<reference evidence="8" key="1">
    <citation type="submission" date="2018-05" db="EMBL/GenBank/DDBJ databases">
        <authorList>
            <person name="Lanie J.A."/>
            <person name="Ng W.-L."/>
            <person name="Kazmierczak K.M."/>
            <person name="Andrzejewski T.M."/>
            <person name="Davidsen T.M."/>
            <person name="Wayne K.J."/>
            <person name="Tettelin H."/>
            <person name="Glass J.I."/>
            <person name="Rusch D."/>
            <person name="Podicherti R."/>
            <person name="Tsui H.-C.T."/>
            <person name="Winkler M.E."/>
        </authorList>
    </citation>
    <scope>NUCLEOTIDE SEQUENCE</scope>
</reference>
<name>A0A382I5S1_9ZZZZ</name>
<sequence length="207" mass="23391">VNPVFIQKLSNRLKGNLPGESVHKTMFVRPRIPFSEINYDKKSIPASVLILLFPKKDDWHFYLTKRTDMVNHHKGQVSLPGGMVENGESRKTAALRETNEEIGVSADQIQLIGSLSPFYVPVSGFEMFPFVGWAASEPETSIHDKEVERIFSVSIKDFMAEENQKSKKDTLRGIPVIIPYFDLGGENVWGATSIILSELKLLLREMQ</sequence>
<dbReference type="EMBL" id="UINC01065394">
    <property type="protein sequence ID" value="SVB95010.1"/>
    <property type="molecule type" value="Genomic_DNA"/>
</dbReference>
<comment type="cofactor">
    <cofactor evidence="2">
        <name>Mg(2+)</name>
        <dbReference type="ChEBI" id="CHEBI:18420"/>
    </cofactor>
</comment>
<keyword evidence="3" id="KW-0479">Metal-binding</keyword>
<keyword evidence="5" id="KW-0460">Magnesium</keyword>
<feature type="domain" description="Nudix hydrolase" evidence="7">
    <location>
        <begin position="43"/>
        <end position="175"/>
    </location>
</feature>
<evidence type="ECO:0000259" key="7">
    <source>
        <dbReference type="PROSITE" id="PS51462"/>
    </source>
</evidence>
<dbReference type="PROSITE" id="PS00893">
    <property type="entry name" value="NUDIX_BOX"/>
    <property type="match status" value="1"/>
</dbReference>
<evidence type="ECO:0000256" key="5">
    <source>
        <dbReference type="ARBA" id="ARBA00022842"/>
    </source>
</evidence>
<proteinExistence type="predicted"/>
<evidence type="ECO:0000256" key="2">
    <source>
        <dbReference type="ARBA" id="ARBA00001946"/>
    </source>
</evidence>
<evidence type="ECO:0000256" key="4">
    <source>
        <dbReference type="ARBA" id="ARBA00022801"/>
    </source>
</evidence>
<evidence type="ECO:0000256" key="1">
    <source>
        <dbReference type="ARBA" id="ARBA00001936"/>
    </source>
</evidence>
<comment type="cofactor">
    <cofactor evidence="1">
        <name>Mn(2+)</name>
        <dbReference type="ChEBI" id="CHEBI:29035"/>
    </cofactor>
</comment>
<dbReference type="PROSITE" id="PS51462">
    <property type="entry name" value="NUDIX"/>
    <property type="match status" value="1"/>
</dbReference>
<dbReference type="Gene3D" id="3.90.79.10">
    <property type="entry name" value="Nucleoside Triphosphate Pyrophosphohydrolase"/>
    <property type="match status" value="1"/>
</dbReference>
<dbReference type="GO" id="GO:0010945">
    <property type="term" value="F:coenzyme A diphosphatase activity"/>
    <property type="evidence" value="ECO:0007669"/>
    <property type="project" value="InterPro"/>
</dbReference>
<dbReference type="SUPFAM" id="SSF55811">
    <property type="entry name" value="Nudix"/>
    <property type="match status" value="1"/>
</dbReference>
<gene>
    <name evidence="8" type="ORF">METZ01_LOCUS247864</name>
</gene>
<dbReference type="InterPro" id="IPR015797">
    <property type="entry name" value="NUDIX_hydrolase-like_dom_sf"/>
</dbReference>
<accession>A0A382I5S1</accession>
<dbReference type="InterPro" id="IPR000086">
    <property type="entry name" value="NUDIX_hydrolase_dom"/>
</dbReference>
<dbReference type="GO" id="GO:0046872">
    <property type="term" value="F:metal ion binding"/>
    <property type="evidence" value="ECO:0007669"/>
    <property type="project" value="UniProtKB-KW"/>
</dbReference>
<dbReference type="InterPro" id="IPR020084">
    <property type="entry name" value="NUDIX_hydrolase_CS"/>
</dbReference>
<keyword evidence="6" id="KW-0464">Manganese</keyword>
<dbReference type="CDD" id="cd03426">
    <property type="entry name" value="NUDIX_CoAse_Nudt7"/>
    <property type="match status" value="1"/>
</dbReference>